<reference evidence="1 2" key="1">
    <citation type="submission" date="2017-11" db="EMBL/GenBank/DDBJ databases">
        <title>Infants hospitalized years apart are colonized by the same room-sourced microbial strains.</title>
        <authorList>
            <person name="Brooks B."/>
            <person name="Olm M.R."/>
            <person name="Firek B.A."/>
            <person name="Baker R."/>
            <person name="Thomas B.C."/>
            <person name="Morowitz M.J."/>
            <person name="Banfield J.F."/>
        </authorList>
    </citation>
    <scope>NUCLEOTIDE SEQUENCE [LARGE SCALE GENOMIC DNA]</scope>
    <source>
        <strain evidence="1">S2_009_000_R2_76</strain>
    </source>
</reference>
<evidence type="ECO:0000313" key="1">
    <source>
        <dbReference type="EMBL" id="PZP40252.1"/>
    </source>
</evidence>
<gene>
    <name evidence="1" type="ORF">DI598_19420</name>
</gene>
<protein>
    <submittedName>
        <fullName evidence="1">Uncharacterized protein</fullName>
    </submittedName>
</protein>
<dbReference type="Proteomes" id="UP000249645">
    <property type="component" value="Unassembled WGS sequence"/>
</dbReference>
<evidence type="ECO:0000313" key="2">
    <source>
        <dbReference type="Proteomes" id="UP000249645"/>
    </source>
</evidence>
<sequence length="112" mass="12504">MSAYNIKRTTVIKSIIFLLTICLFGCKKDSDASNSNNQNNQSEYETFTGGPILNSGWTLFDYLNSSFTSIRYSPAMLIHDDGSIDAWFTLPGGYDATGLAYFNQISYMHSVD</sequence>
<dbReference type="AlphaFoldDB" id="A0A2W5GA78"/>
<name>A0A2W5GA78_9SPHI</name>
<accession>A0A2W5GA78</accession>
<organism evidence="1 2">
    <name type="scientific">Pseudopedobacter saltans</name>
    <dbReference type="NCBI Taxonomy" id="151895"/>
    <lineage>
        <taxon>Bacteria</taxon>
        <taxon>Pseudomonadati</taxon>
        <taxon>Bacteroidota</taxon>
        <taxon>Sphingobacteriia</taxon>
        <taxon>Sphingobacteriales</taxon>
        <taxon>Sphingobacteriaceae</taxon>
        <taxon>Pseudopedobacter</taxon>
    </lineage>
</organism>
<dbReference type="EMBL" id="QFOI01000617">
    <property type="protein sequence ID" value="PZP40252.1"/>
    <property type="molecule type" value="Genomic_DNA"/>
</dbReference>
<proteinExistence type="predicted"/>
<feature type="non-terminal residue" evidence="1">
    <location>
        <position position="112"/>
    </location>
</feature>
<comment type="caution">
    <text evidence="1">The sequence shown here is derived from an EMBL/GenBank/DDBJ whole genome shotgun (WGS) entry which is preliminary data.</text>
</comment>